<keyword evidence="3" id="KW-0732">Signal</keyword>
<dbReference type="AlphaFoldDB" id="A0A803TES3"/>
<evidence type="ECO:0000256" key="2">
    <source>
        <dbReference type="ARBA" id="ARBA00022525"/>
    </source>
</evidence>
<feature type="domain" description="Beta-defensin-like" evidence="4">
    <location>
        <begin position="28"/>
        <end position="61"/>
    </location>
</feature>
<keyword evidence="2" id="KW-0964">Secreted</keyword>
<evidence type="ECO:0000313" key="6">
    <source>
        <dbReference type="Proteomes" id="UP000001646"/>
    </source>
</evidence>
<proteinExistence type="predicted"/>
<dbReference type="SUPFAM" id="SSF57392">
    <property type="entry name" value="Defensin-like"/>
    <property type="match status" value="1"/>
</dbReference>
<dbReference type="Proteomes" id="UP000001646">
    <property type="component" value="Unplaced"/>
</dbReference>
<dbReference type="Ensembl" id="ENSACAT00000043047.1">
    <property type="protein sequence ID" value="ENSACAP00000033713.1"/>
    <property type="gene ID" value="ENSACAG00000045099.1"/>
</dbReference>
<name>A0A803TES3_ANOCA</name>
<evidence type="ECO:0000256" key="1">
    <source>
        <dbReference type="ARBA" id="ARBA00004613"/>
    </source>
</evidence>
<dbReference type="InterPro" id="IPR001855">
    <property type="entry name" value="Defensin_beta-like"/>
</dbReference>
<dbReference type="GO" id="GO:0005576">
    <property type="term" value="C:extracellular region"/>
    <property type="evidence" value="ECO:0007669"/>
    <property type="project" value="UniProtKB-SubCell"/>
</dbReference>
<dbReference type="Gene3D" id="3.10.360.10">
    <property type="entry name" value="Antimicrobial Peptide, Beta-defensin 2, Chain A"/>
    <property type="match status" value="1"/>
</dbReference>
<feature type="chain" id="PRO_5032847250" description="Beta-defensin-like domain-containing protein" evidence="3">
    <location>
        <begin position="25"/>
        <end position="64"/>
    </location>
</feature>
<evidence type="ECO:0000256" key="3">
    <source>
        <dbReference type="SAM" id="SignalP"/>
    </source>
</evidence>
<dbReference type="InParanoid" id="A0A803TES3"/>
<reference evidence="5" key="1">
    <citation type="submission" date="2009-12" db="EMBL/GenBank/DDBJ databases">
        <title>The Genome Sequence of Anolis carolinensis (Green Anole Lizard).</title>
        <authorList>
            <consortium name="The Genome Sequencing Platform"/>
            <person name="Di Palma F."/>
            <person name="Alfoldi J."/>
            <person name="Heiman D."/>
            <person name="Young S."/>
            <person name="Grabherr M."/>
            <person name="Johnson J."/>
            <person name="Lander E.S."/>
            <person name="Lindblad-Toh K."/>
        </authorList>
    </citation>
    <scope>NUCLEOTIDE SEQUENCE [LARGE SCALE GENOMIC DNA]</scope>
    <source>
        <strain evidence="5">JBL SC #1</strain>
    </source>
</reference>
<dbReference type="GO" id="GO:0006952">
    <property type="term" value="P:defense response"/>
    <property type="evidence" value="ECO:0007669"/>
    <property type="project" value="InterPro"/>
</dbReference>
<evidence type="ECO:0000313" key="5">
    <source>
        <dbReference type="Ensembl" id="ENSACAP00000033713.1"/>
    </source>
</evidence>
<protein>
    <recommendedName>
        <fullName evidence="4">Beta-defensin-like domain-containing protein</fullName>
    </recommendedName>
</protein>
<keyword evidence="6" id="KW-1185">Reference proteome</keyword>
<dbReference type="Pfam" id="PF00711">
    <property type="entry name" value="Defensin_beta"/>
    <property type="match status" value="1"/>
</dbReference>
<accession>A0A803TES3</accession>
<comment type="subcellular location">
    <subcellularLocation>
        <location evidence="1">Secreted</location>
    </subcellularLocation>
</comment>
<organism evidence="5 6">
    <name type="scientific">Anolis carolinensis</name>
    <name type="common">Green anole</name>
    <name type="synonym">American chameleon</name>
    <dbReference type="NCBI Taxonomy" id="28377"/>
    <lineage>
        <taxon>Eukaryota</taxon>
        <taxon>Metazoa</taxon>
        <taxon>Chordata</taxon>
        <taxon>Craniata</taxon>
        <taxon>Vertebrata</taxon>
        <taxon>Euteleostomi</taxon>
        <taxon>Lepidosauria</taxon>
        <taxon>Squamata</taxon>
        <taxon>Bifurcata</taxon>
        <taxon>Unidentata</taxon>
        <taxon>Episquamata</taxon>
        <taxon>Toxicofera</taxon>
        <taxon>Iguania</taxon>
        <taxon>Dactyloidae</taxon>
        <taxon>Anolis</taxon>
    </lineage>
</organism>
<reference evidence="5" key="2">
    <citation type="submission" date="2025-08" db="UniProtKB">
        <authorList>
            <consortium name="Ensembl"/>
        </authorList>
    </citation>
    <scope>IDENTIFICATION</scope>
</reference>
<dbReference type="PANTHER" id="PTHR20515">
    <property type="entry name" value="BETA-DEFENSIN"/>
    <property type="match status" value="1"/>
</dbReference>
<evidence type="ECO:0000259" key="4">
    <source>
        <dbReference type="Pfam" id="PF00711"/>
    </source>
</evidence>
<feature type="signal peptide" evidence="3">
    <location>
        <begin position="1"/>
        <end position="24"/>
    </location>
</feature>
<dbReference type="FunCoup" id="A0A803TES3">
    <property type="interactions" value="30"/>
</dbReference>
<reference evidence="5" key="3">
    <citation type="submission" date="2025-09" db="UniProtKB">
        <authorList>
            <consortium name="Ensembl"/>
        </authorList>
    </citation>
    <scope>IDENTIFICATION</scope>
</reference>
<dbReference type="PANTHER" id="PTHR20515:SF20">
    <property type="entry name" value="GALLINACIN-1-RELATED"/>
    <property type="match status" value="1"/>
</dbReference>
<sequence length="64" mass="7170">MKILYLLFAVLLLGLLQGPGIAEAKIKDHQQCRYAHGNCYSFFCPRGTVTIGKCSFTQKCCEIK</sequence>